<evidence type="ECO:0000313" key="2">
    <source>
        <dbReference type="EMBL" id="QAA82592.1"/>
    </source>
</evidence>
<evidence type="ECO:0000256" key="1">
    <source>
        <dbReference type="PROSITE-ProRule" id="PRU00339"/>
    </source>
</evidence>
<accession>A0A410G5P0</accession>
<protein>
    <recommendedName>
        <fullName evidence="4">Tetratricopeptide repeat protein</fullName>
    </recommendedName>
</protein>
<dbReference type="InterPro" id="IPR011990">
    <property type="entry name" value="TPR-like_helical_dom_sf"/>
</dbReference>
<dbReference type="EMBL" id="CP034951">
    <property type="protein sequence ID" value="QAA82592.1"/>
    <property type="molecule type" value="Genomic_DNA"/>
</dbReference>
<dbReference type="Proteomes" id="UP000285517">
    <property type="component" value="Chromosome"/>
</dbReference>
<dbReference type="KEGG" id="aev:EI546_13065"/>
<dbReference type="PROSITE" id="PS50005">
    <property type="entry name" value="TPR"/>
    <property type="match status" value="1"/>
</dbReference>
<organism evidence="2 3">
    <name type="scientific">Aequorivita ciconiae</name>
    <dbReference type="NCBI Taxonomy" id="2494375"/>
    <lineage>
        <taxon>Bacteria</taxon>
        <taxon>Pseudomonadati</taxon>
        <taxon>Bacteroidota</taxon>
        <taxon>Flavobacteriia</taxon>
        <taxon>Flavobacteriales</taxon>
        <taxon>Flavobacteriaceae</taxon>
        <taxon>Aequorivita</taxon>
    </lineage>
</organism>
<evidence type="ECO:0000313" key="3">
    <source>
        <dbReference type="Proteomes" id="UP000285517"/>
    </source>
</evidence>
<gene>
    <name evidence="2" type="ORF">EI546_13065</name>
</gene>
<dbReference type="RefSeq" id="WP_128250957.1">
    <property type="nucleotide sequence ID" value="NZ_CP034951.1"/>
</dbReference>
<keyword evidence="1" id="KW-0802">TPR repeat</keyword>
<keyword evidence="3" id="KW-1185">Reference proteome</keyword>
<dbReference type="InterPro" id="IPR019734">
    <property type="entry name" value="TPR_rpt"/>
</dbReference>
<evidence type="ECO:0008006" key="4">
    <source>
        <dbReference type="Google" id="ProtNLM"/>
    </source>
</evidence>
<name>A0A410G5P0_9FLAO</name>
<dbReference type="AlphaFoldDB" id="A0A410G5P0"/>
<dbReference type="SUPFAM" id="SSF48452">
    <property type="entry name" value="TPR-like"/>
    <property type="match status" value="1"/>
</dbReference>
<reference evidence="2 3" key="1">
    <citation type="submission" date="2019-01" db="EMBL/GenBank/DDBJ databases">
        <title>Complete genome sequencing of Aequorivita sp. H23M31.</title>
        <authorList>
            <person name="Bae J.-W."/>
        </authorList>
    </citation>
    <scope>NUCLEOTIDE SEQUENCE [LARGE SCALE GENOMIC DNA]</scope>
    <source>
        <strain evidence="2 3">H23M31</strain>
    </source>
</reference>
<dbReference type="OrthoDB" id="594666at2"/>
<sequence>MKLEHYTYLLANPQKINSEDLNDLDMVVQKYPYFQSARALQLKGLKNQESFKYNEALKMAAAHTADRDILFEYITSEKFIQNEISQTILQHDSSVMEISVISEDISDKIREEKDKEWKVERAKADAILNPDLFQRKVDSVANLVTNNESNFEEKEEQFEETILADKPLEFTKSDTHSFSEWLKLTKARPIERTCHTLQKEEQPNATLEEYNTISTPPSIEEKERKFELIDKFIQDRPKITPSAFSGGSNGISPKERDKEIKNIEVEAHIQPTDSLMTETLARVYLQQKNYKKAIQAYKILILKNPEKSGFFADQIRAIEKLINPEAQ</sequence>
<feature type="repeat" description="TPR" evidence="1">
    <location>
        <begin position="274"/>
        <end position="307"/>
    </location>
</feature>
<proteinExistence type="predicted"/>